<dbReference type="InterPro" id="IPR009014">
    <property type="entry name" value="Transketo_C/PFOR_II"/>
</dbReference>
<protein>
    <recommendedName>
        <fullName evidence="2">Transketolase N-terminal domain-containing protein</fullName>
    </recommendedName>
</protein>
<evidence type="ECO:0000256" key="1">
    <source>
        <dbReference type="ARBA" id="ARBA00001964"/>
    </source>
</evidence>
<dbReference type="Gene3D" id="3.40.50.920">
    <property type="match status" value="1"/>
</dbReference>
<dbReference type="InterPro" id="IPR005474">
    <property type="entry name" value="Transketolase_N"/>
</dbReference>
<evidence type="ECO:0000259" key="2">
    <source>
        <dbReference type="Pfam" id="PF00456"/>
    </source>
</evidence>
<sequence>MKYNILQMELLSNIIRLEALQLWKRNHGPLSGTLSIVDVYTVLFFKVFSAPYWNGKKKLTRVIPKSTSAFAFYATLKQAGLFDEEVKRHLPPVVRKDGWIGGVSSTLTKNLDQAVGMALVSKFRGGNYPVIVGISEGDLQAGVSQQARIASSWNLNNLTVILDCNQVQSSYTINNADPTVIPDKRGRFPRLKKIWEGYGWNYREVDGHNYRKLEQIFQLIGNTKKPLIIVVKTVKGKGVPFIEKDPIRYIHKMSEEEYVQATNYLERKIASTQRKTGPLQIAPVHFHRHADIKKLLILPRLQKNYNEDTTEQIFRDWMIAFSDLNKGRVFIVDTDNPYPFPLSVTTYSSKNKSSHISVGVNERMAVNIARGIANSGGFPIFVSAATHIQITAEDFMRCAIDRDPVLLVSFRPGSDLGHWGLTHNSNNDCLLFSFPDSFIFQAATNDDVQLIFNSIYSNPAKYLPAYFRLPTRVFKPKEKGFVCSDMTNAFQDGFYYFYKDEKKSKNAKVLFIGSGTILRECAKAIIALENKGVDCLLINILNLTEINNKNLFNKFVNEADIVISIIDANPLSMSGLIFKTISNENREKVIMMGLNDFGRGIYSRDEVLKHNKLDAKSLTDIVSKSLTGDFKKDKKHEK</sequence>
<dbReference type="AlphaFoldDB" id="A0A1G2IQU5"/>
<proteinExistence type="predicted"/>
<comment type="cofactor">
    <cofactor evidence="1">
        <name>thiamine diphosphate</name>
        <dbReference type="ChEBI" id="CHEBI:58937"/>
    </cofactor>
</comment>
<reference evidence="3 4" key="1">
    <citation type="journal article" date="2016" name="Nat. Commun.">
        <title>Thousands of microbial genomes shed light on interconnected biogeochemical processes in an aquifer system.</title>
        <authorList>
            <person name="Anantharaman K."/>
            <person name="Brown C.T."/>
            <person name="Hug L.A."/>
            <person name="Sharon I."/>
            <person name="Castelle C.J."/>
            <person name="Probst A.J."/>
            <person name="Thomas B.C."/>
            <person name="Singh A."/>
            <person name="Wilkins M.J."/>
            <person name="Karaoz U."/>
            <person name="Brodie E.L."/>
            <person name="Williams K.H."/>
            <person name="Hubbard S.S."/>
            <person name="Banfield J.F."/>
        </authorList>
    </citation>
    <scope>NUCLEOTIDE SEQUENCE [LARGE SCALE GENOMIC DNA]</scope>
</reference>
<name>A0A1G2IQU5_9BACT</name>
<dbReference type="Gene3D" id="3.40.50.970">
    <property type="match status" value="2"/>
</dbReference>
<dbReference type="SUPFAM" id="SSF52922">
    <property type="entry name" value="TK C-terminal domain-like"/>
    <property type="match status" value="1"/>
</dbReference>
<dbReference type="InterPro" id="IPR029061">
    <property type="entry name" value="THDP-binding"/>
</dbReference>
<feature type="domain" description="Transketolase N-terminal" evidence="2">
    <location>
        <begin position="131"/>
        <end position="242"/>
    </location>
</feature>
<comment type="caution">
    <text evidence="3">The sequence shown here is derived from an EMBL/GenBank/DDBJ whole genome shotgun (WGS) entry which is preliminary data.</text>
</comment>
<evidence type="ECO:0000313" key="3">
    <source>
        <dbReference type="EMBL" id="OGZ76917.1"/>
    </source>
</evidence>
<dbReference type="PANTHER" id="PTHR43825">
    <property type="entry name" value="PYRUVATE DEHYDROGENASE E1 COMPONENT"/>
    <property type="match status" value="1"/>
</dbReference>
<dbReference type="EMBL" id="MHPE01000022">
    <property type="protein sequence ID" value="OGZ76917.1"/>
    <property type="molecule type" value="Genomic_DNA"/>
</dbReference>
<evidence type="ECO:0000313" key="4">
    <source>
        <dbReference type="Proteomes" id="UP000178632"/>
    </source>
</evidence>
<dbReference type="SUPFAM" id="SSF52518">
    <property type="entry name" value="Thiamin diphosphate-binding fold (THDP-binding)"/>
    <property type="match status" value="2"/>
</dbReference>
<dbReference type="InterPro" id="IPR051157">
    <property type="entry name" value="PDH/Transketolase"/>
</dbReference>
<dbReference type="PANTHER" id="PTHR43825:SF1">
    <property type="entry name" value="TRANSKETOLASE-LIKE PYRIMIDINE-BINDING DOMAIN-CONTAINING PROTEIN"/>
    <property type="match status" value="1"/>
</dbReference>
<gene>
    <name evidence="3" type="ORF">A3G45_00430</name>
</gene>
<accession>A0A1G2IQU5</accession>
<organism evidence="3 4">
    <name type="scientific">Candidatus Staskawiczbacteria bacterium RIFCSPLOWO2_12_FULL_37_15</name>
    <dbReference type="NCBI Taxonomy" id="1802218"/>
    <lineage>
        <taxon>Bacteria</taxon>
        <taxon>Candidatus Staskawicziibacteriota</taxon>
    </lineage>
</organism>
<dbReference type="Proteomes" id="UP000178632">
    <property type="component" value="Unassembled WGS sequence"/>
</dbReference>
<dbReference type="Pfam" id="PF00456">
    <property type="entry name" value="Transketolase_N"/>
    <property type="match status" value="1"/>
</dbReference>